<dbReference type="AlphaFoldDB" id="A0AAN9RYC9"/>
<accession>A0AAN9RYC9</accession>
<evidence type="ECO:0000313" key="2">
    <source>
        <dbReference type="Proteomes" id="UP001386955"/>
    </source>
</evidence>
<dbReference type="EMBL" id="JAYMYS010000008">
    <property type="protein sequence ID" value="KAK7385256.1"/>
    <property type="molecule type" value="Genomic_DNA"/>
</dbReference>
<proteinExistence type="predicted"/>
<evidence type="ECO:0000313" key="1">
    <source>
        <dbReference type="EMBL" id="KAK7385256.1"/>
    </source>
</evidence>
<comment type="caution">
    <text evidence="1">The sequence shown here is derived from an EMBL/GenBank/DDBJ whole genome shotgun (WGS) entry which is preliminary data.</text>
</comment>
<sequence length="112" mass="12762">MNNIYSHFRCHTINSASSSSMGKTHTVKVLICFYAKGSALRLISFKISSPFDCCDFLPMQFTEEGLNSGSTAWIQAMEITVIVFFRRIQPFLCIHRYNGDLATITLLLWPLF</sequence>
<keyword evidence="2" id="KW-1185">Reference proteome</keyword>
<name>A0AAN9RYC9_PSOTE</name>
<organism evidence="1 2">
    <name type="scientific">Psophocarpus tetragonolobus</name>
    <name type="common">Winged bean</name>
    <name type="synonym">Dolichos tetragonolobus</name>
    <dbReference type="NCBI Taxonomy" id="3891"/>
    <lineage>
        <taxon>Eukaryota</taxon>
        <taxon>Viridiplantae</taxon>
        <taxon>Streptophyta</taxon>
        <taxon>Embryophyta</taxon>
        <taxon>Tracheophyta</taxon>
        <taxon>Spermatophyta</taxon>
        <taxon>Magnoliopsida</taxon>
        <taxon>eudicotyledons</taxon>
        <taxon>Gunneridae</taxon>
        <taxon>Pentapetalae</taxon>
        <taxon>rosids</taxon>
        <taxon>fabids</taxon>
        <taxon>Fabales</taxon>
        <taxon>Fabaceae</taxon>
        <taxon>Papilionoideae</taxon>
        <taxon>50 kb inversion clade</taxon>
        <taxon>NPAAA clade</taxon>
        <taxon>indigoferoid/millettioid clade</taxon>
        <taxon>Phaseoleae</taxon>
        <taxon>Psophocarpus</taxon>
    </lineage>
</organism>
<dbReference type="Proteomes" id="UP001386955">
    <property type="component" value="Unassembled WGS sequence"/>
</dbReference>
<gene>
    <name evidence="1" type="ORF">VNO78_30970</name>
</gene>
<protein>
    <submittedName>
        <fullName evidence="1">Uncharacterized protein</fullName>
    </submittedName>
</protein>
<reference evidence="1 2" key="1">
    <citation type="submission" date="2024-01" db="EMBL/GenBank/DDBJ databases">
        <title>The genomes of 5 underutilized Papilionoideae crops provide insights into root nodulation and disease resistanc.</title>
        <authorList>
            <person name="Jiang F."/>
        </authorList>
    </citation>
    <scope>NUCLEOTIDE SEQUENCE [LARGE SCALE GENOMIC DNA]</scope>
    <source>
        <strain evidence="1">DUOXIRENSHENG_FW03</strain>
        <tissue evidence="1">Leaves</tissue>
    </source>
</reference>